<accession>A0A835XLF9</accession>
<dbReference type="Proteomes" id="UP000612055">
    <property type="component" value="Unassembled WGS sequence"/>
</dbReference>
<protein>
    <submittedName>
        <fullName evidence="2">Uncharacterized protein</fullName>
    </submittedName>
</protein>
<evidence type="ECO:0000313" key="2">
    <source>
        <dbReference type="EMBL" id="KAG2486992.1"/>
    </source>
</evidence>
<dbReference type="EMBL" id="JAEHOE010000103">
    <property type="protein sequence ID" value="KAG2486992.1"/>
    <property type="molecule type" value="Genomic_DNA"/>
</dbReference>
<gene>
    <name evidence="2" type="ORF">HYH03_014364</name>
</gene>
<evidence type="ECO:0000313" key="3">
    <source>
        <dbReference type="Proteomes" id="UP000612055"/>
    </source>
</evidence>
<feature type="chain" id="PRO_5032861894" evidence="1">
    <location>
        <begin position="21"/>
        <end position="142"/>
    </location>
</feature>
<sequence>MARAALLAVFICLAAHGAAADCLDAYWDCLLVPEGGLVVPSGGGVLYGNCWSWRRRSCAPCNPRDAEDAEWILAKCNADVLECRTAEGCTIFADLEACCNGNGRCGNLGPKESDGWQSACGKAGWVMGAGRMGRNRPGVVES</sequence>
<reference evidence="2" key="1">
    <citation type="journal article" date="2020" name="bioRxiv">
        <title>Comparative genomics of Chlamydomonas.</title>
        <authorList>
            <person name="Craig R.J."/>
            <person name="Hasan A.R."/>
            <person name="Ness R.W."/>
            <person name="Keightley P.D."/>
        </authorList>
    </citation>
    <scope>NUCLEOTIDE SEQUENCE</scope>
    <source>
        <strain evidence="2">CCAP 11/70</strain>
    </source>
</reference>
<feature type="signal peptide" evidence="1">
    <location>
        <begin position="1"/>
        <end position="20"/>
    </location>
</feature>
<organism evidence="2 3">
    <name type="scientific">Edaphochlamys debaryana</name>
    <dbReference type="NCBI Taxonomy" id="47281"/>
    <lineage>
        <taxon>Eukaryota</taxon>
        <taxon>Viridiplantae</taxon>
        <taxon>Chlorophyta</taxon>
        <taxon>core chlorophytes</taxon>
        <taxon>Chlorophyceae</taxon>
        <taxon>CS clade</taxon>
        <taxon>Chlamydomonadales</taxon>
        <taxon>Chlamydomonadales incertae sedis</taxon>
        <taxon>Edaphochlamys</taxon>
    </lineage>
</organism>
<proteinExistence type="predicted"/>
<keyword evidence="1" id="KW-0732">Signal</keyword>
<comment type="caution">
    <text evidence="2">The sequence shown here is derived from an EMBL/GenBank/DDBJ whole genome shotgun (WGS) entry which is preliminary data.</text>
</comment>
<keyword evidence="3" id="KW-1185">Reference proteome</keyword>
<evidence type="ECO:0000256" key="1">
    <source>
        <dbReference type="SAM" id="SignalP"/>
    </source>
</evidence>
<dbReference type="AlphaFoldDB" id="A0A835XLF9"/>
<name>A0A835XLF9_9CHLO</name>